<gene>
    <name evidence="4" type="ORF">N5I32_07580</name>
</gene>
<protein>
    <submittedName>
        <fullName evidence="4">Porin family protein</fullName>
    </submittedName>
</protein>
<evidence type="ECO:0000256" key="1">
    <source>
        <dbReference type="ARBA" id="ARBA00022729"/>
    </source>
</evidence>
<dbReference type="Proteomes" id="UP001205601">
    <property type="component" value="Unassembled WGS sequence"/>
</dbReference>
<evidence type="ECO:0000259" key="3">
    <source>
        <dbReference type="Pfam" id="PF13505"/>
    </source>
</evidence>
<dbReference type="SUPFAM" id="SSF56925">
    <property type="entry name" value="OMPA-like"/>
    <property type="match status" value="1"/>
</dbReference>
<dbReference type="RefSeq" id="WP_261494792.1">
    <property type="nucleotide sequence ID" value="NZ_JAOCQF010000001.1"/>
</dbReference>
<keyword evidence="5" id="KW-1185">Reference proteome</keyword>
<comment type="caution">
    <text evidence="4">The sequence shown here is derived from an EMBL/GenBank/DDBJ whole genome shotgun (WGS) entry which is preliminary data.</text>
</comment>
<dbReference type="Pfam" id="PF13505">
    <property type="entry name" value="OMP_b-brl"/>
    <property type="match status" value="1"/>
</dbReference>
<sequence length="212" mass="21658">MKVALALGALAIGSSTAYAGGPVTPAPEPVVMAPAAPAPAGIDWTGFYAGGQYENLTGGGSLTPPGLALDLDGNVAGVFAGYRRDFGRLVVGGELDYVKGDFTWSGGALLPTDLDVDSMLRVGPEVGFDLGRVLIYGTAGYAKIDITNPAVSQSDSSSGYFYGIGADVLVGNRVTVGVEVLRHKFDDFGGPLAISNTVVEPTTAGLNIAIRF</sequence>
<dbReference type="EMBL" id="JAOCQF010000001">
    <property type="protein sequence ID" value="MCT8329368.1"/>
    <property type="molecule type" value="Genomic_DNA"/>
</dbReference>
<evidence type="ECO:0000313" key="4">
    <source>
        <dbReference type="EMBL" id="MCT8329368.1"/>
    </source>
</evidence>
<name>A0ABT2NMP9_9RHOB</name>
<feature type="domain" description="Outer membrane protein beta-barrel" evidence="3">
    <location>
        <begin position="31"/>
        <end position="212"/>
    </location>
</feature>
<dbReference type="InterPro" id="IPR027385">
    <property type="entry name" value="Beta-barrel_OMP"/>
</dbReference>
<keyword evidence="1 2" id="KW-0732">Signal</keyword>
<evidence type="ECO:0000256" key="2">
    <source>
        <dbReference type="SAM" id="SignalP"/>
    </source>
</evidence>
<feature type="chain" id="PRO_5046192026" evidence="2">
    <location>
        <begin position="20"/>
        <end position="212"/>
    </location>
</feature>
<dbReference type="InterPro" id="IPR011250">
    <property type="entry name" value="OMP/PagP_B-barrel"/>
</dbReference>
<accession>A0ABT2NMP9</accession>
<organism evidence="4 5">
    <name type="scientific">Albidovulum sediminis</name>
    <dbReference type="NCBI Taxonomy" id="3066345"/>
    <lineage>
        <taxon>Bacteria</taxon>
        <taxon>Pseudomonadati</taxon>
        <taxon>Pseudomonadota</taxon>
        <taxon>Alphaproteobacteria</taxon>
        <taxon>Rhodobacterales</taxon>
        <taxon>Paracoccaceae</taxon>
        <taxon>Albidovulum</taxon>
    </lineage>
</organism>
<dbReference type="Gene3D" id="2.40.160.20">
    <property type="match status" value="1"/>
</dbReference>
<feature type="signal peptide" evidence="2">
    <location>
        <begin position="1"/>
        <end position="19"/>
    </location>
</feature>
<proteinExistence type="predicted"/>
<reference evidence="5" key="1">
    <citation type="submission" date="2023-07" db="EMBL/GenBank/DDBJ databases">
        <title>Defluviimonas sediminis sp. nov., isolated from mangrove sediment.</title>
        <authorList>
            <person name="Liu L."/>
            <person name="Li J."/>
            <person name="Huang Y."/>
            <person name="Pan J."/>
            <person name="Li M."/>
        </authorList>
    </citation>
    <scope>NUCLEOTIDE SEQUENCE [LARGE SCALE GENOMIC DNA]</scope>
    <source>
        <strain evidence="5">FT324</strain>
    </source>
</reference>
<evidence type="ECO:0000313" key="5">
    <source>
        <dbReference type="Proteomes" id="UP001205601"/>
    </source>
</evidence>